<comment type="caution">
    <text evidence="3">The sequence shown here is derived from an EMBL/GenBank/DDBJ whole genome shotgun (WGS) entry which is preliminary data.</text>
</comment>
<dbReference type="InterPro" id="IPR046960">
    <property type="entry name" value="PPR_At4g14850-like_plant"/>
</dbReference>
<proteinExistence type="predicted"/>
<feature type="repeat" description="PPR" evidence="2">
    <location>
        <begin position="268"/>
        <end position="302"/>
    </location>
</feature>
<reference evidence="4" key="1">
    <citation type="journal article" date="2016" name="Nature">
        <title>The genome of the seagrass Zostera marina reveals angiosperm adaptation to the sea.</title>
        <authorList>
            <person name="Olsen J.L."/>
            <person name="Rouze P."/>
            <person name="Verhelst B."/>
            <person name="Lin Y.-C."/>
            <person name="Bayer T."/>
            <person name="Collen J."/>
            <person name="Dattolo E."/>
            <person name="De Paoli E."/>
            <person name="Dittami S."/>
            <person name="Maumus F."/>
            <person name="Michel G."/>
            <person name="Kersting A."/>
            <person name="Lauritano C."/>
            <person name="Lohaus R."/>
            <person name="Toepel M."/>
            <person name="Tonon T."/>
            <person name="Vanneste K."/>
            <person name="Amirebrahimi M."/>
            <person name="Brakel J."/>
            <person name="Bostroem C."/>
            <person name="Chovatia M."/>
            <person name="Grimwood J."/>
            <person name="Jenkins J.W."/>
            <person name="Jueterbock A."/>
            <person name="Mraz A."/>
            <person name="Stam W.T."/>
            <person name="Tice H."/>
            <person name="Bornberg-Bauer E."/>
            <person name="Green P.J."/>
            <person name="Pearson G.A."/>
            <person name="Procaccini G."/>
            <person name="Duarte C.M."/>
            <person name="Schmutz J."/>
            <person name="Reusch T.B.H."/>
            <person name="Van de Peer Y."/>
        </authorList>
    </citation>
    <scope>NUCLEOTIDE SEQUENCE [LARGE SCALE GENOMIC DNA]</scope>
    <source>
        <strain evidence="4">cv. Finnish</strain>
    </source>
</reference>
<dbReference type="OrthoDB" id="185373at2759"/>
<dbReference type="AlphaFoldDB" id="A0A0K9NRG7"/>
<accession>A0A0K9NRG7</accession>
<dbReference type="InterPro" id="IPR011990">
    <property type="entry name" value="TPR-like_helical_dom_sf"/>
</dbReference>
<evidence type="ECO:0000313" key="4">
    <source>
        <dbReference type="Proteomes" id="UP000036987"/>
    </source>
</evidence>
<dbReference type="GO" id="GO:0009451">
    <property type="term" value="P:RNA modification"/>
    <property type="evidence" value="ECO:0000318"/>
    <property type="project" value="GO_Central"/>
</dbReference>
<dbReference type="InterPro" id="IPR002885">
    <property type="entry name" value="PPR_rpt"/>
</dbReference>
<dbReference type="FunFam" id="1.25.40.10:FF:000090">
    <property type="entry name" value="Pentatricopeptide repeat-containing protein, chloroplastic"/>
    <property type="match status" value="1"/>
</dbReference>
<protein>
    <submittedName>
        <fullName evidence="3">Putative Pentatricopeptide repeat-containing protein</fullName>
    </submittedName>
</protein>
<dbReference type="Pfam" id="PF13041">
    <property type="entry name" value="PPR_2"/>
    <property type="match status" value="1"/>
</dbReference>
<dbReference type="EMBL" id="LFYR01001802">
    <property type="protein sequence ID" value="KMZ59366.1"/>
    <property type="molecule type" value="Genomic_DNA"/>
</dbReference>
<dbReference type="NCBIfam" id="TIGR00756">
    <property type="entry name" value="PPR"/>
    <property type="match status" value="3"/>
</dbReference>
<organism evidence="3 4">
    <name type="scientific">Zostera marina</name>
    <name type="common">Eelgrass</name>
    <dbReference type="NCBI Taxonomy" id="29655"/>
    <lineage>
        <taxon>Eukaryota</taxon>
        <taxon>Viridiplantae</taxon>
        <taxon>Streptophyta</taxon>
        <taxon>Embryophyta</taxon>
        <taxon>Tracheophyta</taxon>
        <taxon>Spermatophyta</taxon>
        <taxon>Magnoliopsida</taxon>
        <taxon>Liliopsida</taxon>
        <taxon>Zosteraceae</taxon>
        <taxon>Zostera</taxon>
    </lineage>
</organism>
<dbReference type="PANTHER" id="PTHR47926:SF452">
    <property type="entry name" value="PENTATRICOPEPTIDE REPEAT-CONTAINING PROTEIN"/>
    <property type="match status" value="1"/>
</dbReference>
<dbReference type="PROSITE" id="PS51375">
    <property type="entry name" value="PPR"/>
    <property type="match status" value="3"/>
</dbReference>
<gene>
    <name evidence="3" type="ORF">ZOSMA_69G00640</name>
</gene>
<keyword evidence="4" id="KW-1185">Reference proteome</keyword>
<dbReference type="OMA" id="FNSHVYV"/>
<dbReference type="Proteomes" id="UP000036987">
    <property type="component" value="Unassembled WGS sequence"/>
</dbReference>
<dbReference type="PANTHER" id="PTHR47926">
    <property type="entry name" value="PENTATRICOPEPTIDE REPEAT-CONTAINING PROTEIN"/>
    <property type="match status" value="1"/>
</dbReference>
<dbReference type="STRING" id="29655.A0A0K9NRG7"/>
<name>A0A0K9NRG7_ZOSMR</name>
<evidence type="ECO:0000256" key="1">
    <source>
        <dbReference type="ARBA" id="ARBA00022737"/>
    </source>
</evidence>
<evidence type="ECO:0000256" key="2">
    <source>
        <dbReference type="PROSITE-ProRule" id="PRU00708"/>
    </source>
</evidence>
<dbReference type="GO" id="GO:0003723">
    <property type="term" value="F:RNA binding"/>
    <property type="evidence" value="ECO:0007669"/>
    <property type="project" value="InterPro"/>
</dbReference>
<feature type="repeat" description="PPR" evidence="2">
    <location>
        <begin position="303"/>
        <end position="338"/>
    </location>
</feature>
<evidence type="ECO:0000313" key="3">
    <source>
        <dbReference type="EMBL" id="KMZ59366.1"/>
    </source>
</evidence>
<dbReference type="Gene3D" id="1.25.40.10">
    <property type="entry name" value="Tetratricopeptide repeat domain"/>
    <property type="match status" value="2"/>
</dbReference>
<dbReference type="Pfam" id="PF01535">
    <property type="entry name" value="PPR"/>
    <property type="match status" value="3"/>
</dbReference>
<feature type="repeat" description="PPR" evidence="2">
    <location>
        <begin position="130"/>
        <end position="164"/>
    </location>
</feature>
<sequence>MIKIPAIKNTATPSFLRAVSAIRDANSPQEALFLYKLSIRRRWHQNQPPHRLSYPFDTHAAVFIFKSISHHLSSSYHLLRHLHAHLHKTNLISNVYVSTTLLNAYVDSSPFFSCSFIDAQNLFAEIPVKNKVTSNTMIKGFLKLGDIRNARRVFKSIPERDRDIASWSVMIGGYIAKGNLDWGLEMFRELVKDWSETCRPDEFLLASLLSGFSVTGSMAVLGKSIHGYCVRNGVELTVLLGTALVDMYAKNGQIATASILFDIMPSKNVVSWTVMISGLAMHGHGQEAMAVFEEMKKTGVTPNEITFTSILNACCHSGMVVEGKKIFRSMSEESGIEPTIHHFGCMVDLFGRAGKLKEAHDVIKNMSIEPNDVVWTSMLAACKEHKEYSFFSDKVMEQVLEMPAGDKSGGLYSLVADMYSMRGNWNKAQQVRDLIHRKSIKKRRGSSLFLLEHMKSQNHLVSDD</sequence>
<keyword evidence="1" id="KW-0677">Repeat</keyword>